<dbReference type="AlphaFoldDB" id="A0A671VK55"/>
<evidence type="ECO:0000259" key="9">
    <source>
        <dbReference type="PROSITE" id="PS50011"/>
    </source>
</evidence>
<dbReference type="PANTHER" id="PTHR11042:SF166">
    <property type="entry name" value="EUKARYOTIC TRANSLATION INITIATION FACTOR 2-ALPHA KINASE 3"/>
    <property type="match status" value="1"/>
</dbReference>
<dbReference type="InterPro" id="IPR017441">
    <property type="entry name" value="Protein_kinase_ATP_BS"/>
</dbReference>
<protein>
    <recommendedName>
        <fullName evidence="13">Eukaryotic translation initiation factor 2-alpha kinase 2</fullName>
    </recommendedName>
</protein>
<dbReference type="SUPFAM" id="SSF56112">
    <property type="entry name" value="Protein kinase-like (PK-like)"/>
    <property type="match status" value="1"/>
</dbReference>
<dbReference type="SMART" id="SM00358">
    <property type="entry name" value="DSRM"/>
    <property type="match status" value="1"/>
</dbReference>
<dbReference type="InterPro" id="IPR014720">
    <property type="entry name" value="dsRBD_dom"/>
</dbReference>
<keyword evidence="6" id="KW-0694">RNA-binding</keyword>
<dbReference type="Gene3D" id="3.30.200.20">
    <property type="entry name" value="Phosphorylase Kinase, domain 1"/>
    <property type="match status" value="1"/>
</dbReference>
<dbReference type="Proteomes" id="UP000472265">
    <property type="component" value="Chromosome 15"/>
</dbReference>
<dbReference type="PANTHER" id="PTHR11042">
    <property type="entry name" value="EUKARYOTIC TRANSLATION INITIATION FACTOR 2-ALPHA KINASE EIF2-ALPHA KINASE -RELATED"/>
    <property type="match status" value="1"/>
</dbReference>
<evidence type="ECO:0000256" key="8">
    <source>
        <dbReference type="RuleBase" id="RU000304"/>
    </source>
</evidence>
<dbReference type="PROSITE" id="PS50137">
    <property type="entry name" value="DS_RBD"/>
    <property type="match status" value="1"/>
</dbReference>
<reference evidence="11" key="3">
    <citation type="submission" date="2025-09" db="UniProtKB">
        <authorList>
            <consortium name="Ensembl"/>
        </authorList>
    </citation>
    <scope>IDENTIFICATION</scope>
</reference>
<evidence type="ECO:0000256" key="2">
    <source>
        <dbReference type="ARBA" id="ARBA00022741"/>
    </source>
</evidence>
<dbReference type="PROSITE" id="PS00107">
    <property type="entry name" value="PROTEIN_KINASE_ATP"/>
    <property type="match status" value="1"/>
</dbReference>
<evidence type="ECO:0000256" key="7">
    <source>
        <dbReference type="PROSITE-ProRule" id="PRU10141"/>
    </source>
</evidence>
<dbReference type="InterPro" id="IPR011009">
    <property type="entry name" value="Kinase-like_dom_sf"/>
</dbReference>
<dbReference type="OMA" id="RHWIDER"/>
<keyword evidence="8" id="KW-0723">Serine/threonine-protein kinase</keyword>
<reference evidence="11" key="1">
    <citation type="submission" date="2021-04" db="EMBL/GenBank/DDBJ databases">
        <authorList>
            <consortium name="Wellcome Sanger Institute Data Sharing"/>
        </authorList>
    </citation>
    <scope>NUCLEOTIDE SEQUENCE [LARGE SCALE GENOMIC DNA]</scope>
</reference>
<dbReference type="InterPro" id="IPR008271">
    <property type="entry name" value="Ser/Thr_kinase_AS"/>
</dbReference>
<keyword evidence="1" id="KW-0808">Transferase</keyword>
<feature type="domain" description="DRBM" evidence="10">
    <location>
        <begin position="6"/>
        <end position="74"/>
    </location>
</feature>
<comment type="similarity">
    <text evidence="5">Belongs to the protein kinase superfamily. Ser/Thr protein kinase family. GCN2 subfamily.</text>
</comment>
<proteinExistence type="inferred from homology"/>
<dbReference type="GO" id="GO:0005524">
    <property type="term" value="F:ATP binding"/>
    <property type="evidence" value="ECO:0007669"/>
    <property type="project" value="UniProtKB-UniRule"/>
</dbReference>
<reference evidence="11" key="2">
    <citation type="submission" date="2025-08" db="UniProtKB">
        <authorList>
            <consortium name="Ensembl"/>
        </authorList>
    </citation>
    <scope>IDENTIFICATION</scope>
</reference>
<keyword evidence="4 7" id="KW-0067">ATP-binding</keyword>
<keyword evidence="3" id="KW-0418">Kinase</keyword>
<evidence type="ECO:0000256" key="4">
    <source>
        <dbReference type="ARBA" id="ARBA00022840"/>
    </source>
</evidence>
<dbReference type="GO" id="GO:0005737">
    <property type="term" value="C:cytoplasm"/>
    <property type="evidence" value="ECO:0007669"/>
    <property type="project" value="TreeGrafter"/>
</dbReference>
<evidence type="ECO:0008006" key="13">
    <source>
        <dbReference type="Google" id="ProtNLM"/>
    </source>
</evidence>
<dbReference type="InterPro" id="IPR050339">
    <property type="entry name" value="CC_SR_Kinase"/>
</dbReference>
<dbReference type="PROSITE" id="PS50011">
    <property type="entry name" value="PROTEIN_KINASE_DOM"/>
    <property type="match status" value="1"/>
</dbReference>
<dbReference type="SMART" id="SM00220">
    <property type="entry name" value="S_TKc"/>
    <property type="match status" value="1"/>
</dbReference>
<evidence type="ECO:0000256" key="1">
    <source>
        <dbReference type="ARBA" id="ARBA00022679"/>
    </source>
</evidence>
<dbReference type="Gene3D" id="3.30.160.20">
    <property type="match status" value="1"/>
</dbReference>
<accession>A0A671VK55</accession>
<dbReference type="GeneTree" id="ENSGT00940000163863"/>
<evidence type="ECO:0000259" key="10">
    <source>
        <dbReference type="PROSITE" id="PS50137"/>
    </source>
</evidence>
<evidence type="ECO:0000256" key="5">
    <source>
        <dbReference type="ARBA" id="ARBA00037982"/>
    </source>
</evidence>
<evidence type="ECO:0000256" key="3">
    <source>
        <dbReference type="ARBA" id="ARBA00022777"/>
    </source>
</evidence>
<evidence type="ECO:0000313" key="11">
    <source>
        <dbReference type="Ensembl" id="ENSSAUP00010026574.1"/>
    </source>
</evidence>
<evidence type="ECO:0000313" key="12">
    <source>
        <dbReference type="Proteomes" id="UP000472265"/>
    </source>
</evidence>
<dbReference type="Gene3D" id="1.10.510.10">
    <property type="entry name" value="Transferase(Phosphotransferase) domain 1"/>
    <property type="match status" value="1"/>
</dbReference>
<sequence>MGKNKNYVAELQKYAKSTRSVLKFEDVKVEGSDSTKRFYKKAVIDGQDFPMAVGKNGKEAKQNAAKCALRSLGEKENPRPHVLLFFSTEHAAKTSSQVNHERLLNECRQKNKVPLRAVKWPRLAPNYATCCSFVGGEEEYLAVSGKIRREPDEEAAKLVCQDTSGSRPTEVSHNTHKFLNEKTSVQSKTIRSTSDFDSLESLGKGAFGDVYKAREKYTGKSFALKIVPCKEWEKAPREVMALSDLLHRNIVRYFACWVDDIGYQGGGSETDSYSSTQSSSDNLSRKYLYIQMELCKAVTLREWIGDKNTQRDFKRKESLTIAQQIASGVEYIHSKNLVHRDLKPANIMFGQDGEVKIGDFGLVTADNDYDAGNLMERTLYKGTPSYMAPEQSRKTYDRKVDIFACGLIFFELLWKFSTGHEKQAVSCSVPVQKLYLVCIYQSFIIKPMLCLKPEDRPEAKALKKDLEECICRLNAHEIDGHSSRSV</sequence>
<name>A0A671VK55_SPAAU</name>
<dbReference type="GO" id="GO:0005634">
    <property type="term" value="C:nucleus"/>
    <property type="evidence" value="ECO:0007669"/>
    <property type="project" value="TreeGrafter"/>
</dbReference>
<dbReference type="Pfam" id="PF00035">
    <property type="entry name" value="dsrm"/>
    <property type="match status" value="1"/>
</dbReference>
<dbReference type="GO" id="GO:0003723">
    <property type="term" value="F:RNA binding"/>
    <property type="evidence" value="ECO:0007669"/>
    <property type="project" value="UniProtKB-UniRule"/>
</dbReference>
<evidence type="ECO:0000256" key="6">
    <source>
        <dbReference type="PROSITE-ProRule" id="PRU00266"/>
    </source>
</evidence>
<dbReference type="Ensembl" id="ENSSAUT00010028051.1">
    <property type="protein sequence ID" value="ENSSAUP00010026574.1"/>
    <property type="gene ID" value="ENSSAUG00010011525.1"/>
</dbReference>
<dbReference type="Pfam" id="PF00069">
    <property type="entry name" value="Pkinase"/>
    <property type="match status" value="1"/>
</dbReference>
<feature type="binding site" evidence="7">
    <location>
        <position position="230"/>
    </location>
    <ligand>
        <name>ATP</name>
        <dbReference type="ChEBI" id="CHEBI:30616"/>
    </ligand>
</feature>
<dbReference type="GO" id="GO:0004694">
    <property type="term" value="F:eukaryotic translation initiation factor 2alpha kinase activity"/>
    <property type="evidence" value="ECO:0007669"/>
    <property type="project" value="TreeGrafter"/>
</dbReference>
<keyword evidence="2 7" id="KW-0547">Nucleotide-binding</keyword>
<dbReference type="PROSITE" id="PS00108">
    <property type="entry name" value="PROTEIN_KINASE_ST"/>
    <property type="match status" value="1"/>
</dbReference>
<dbReference type="SUPFAM" id="SSF54768">
    <property type="entry name" value="dsRNA-binding domain-like"/>
    <property type="match status" value="1"/>
</dbReference>
<organism evidence="11 12">
    <name type="scientific">Sparus aurata</name>
    <name type="common">Gilthead sea bream</name>
    <dbReference type="NCBI Taxonomy" id="8175"/>
    <lineage>
        <taxon>Eukaryota</taxon>
        <taxon>Metazoa</taxon>
        <taxon>Chordata</taxon>
        <taxon>Craniata</taxon>
        <taxon>Vertebrata</taxon>
        <taxon>Euteleostomi</taxon>
        <taxon>Actinopterygii</taxon>
        <taxon>Neopterygii</taxon>
        <taxon>Teleostei</taxon>
        <taxon>Neoteleostei</taxon>
        <taxon>Acanthomorphata</taxon>
        <taxon>Eupercaria</taxon>
        <taxon>Spariformes</taxon>
        <taxon>Sparidae</taxon>
        <taxon>Sparus</taxon>
    </lineage>
</organism>
<dbReference type="InParanoid" id="A0A671VK55"/>
<dbReference type="InterPro" id="IPR000719">
    <property type="entry name" value="Prot_kinase_dom"/>
</dbReference>
<keyword evidence="12" id="KW-1185">Reference proteome</keyword>
<feature type="domain" description="Protein kinase" evidence="9">
    <location>
        <begin position="196"/>
        <end position="470"/>
    </location>
</feature>